<keyword evidence="1" id="KW-1133">Transmembrane helix</keyword>
<dbReference type="Proteomes" id="UP000295404">
    <property type="component" value="Unassembled WGS sequence"/>
</dbReference>
<dbReference type="EMBL" id="SMMS01000001">
    <property type="protein sequence ID" value="TCL12192.1"/>
    <property type="molecule type" value="Genomic_DNA"/>
</dbReference>
<feature type="transmembrane region" description="Helical" evidence="1">
    <location>
        <begin position="51"/>
        <end position="72"/>
    </location>
</feature>
<name>A0A285FBR3_9EURY</name>
<reference evidence="3 5" key="3">
    <citation type="submission" date="2019-03" db="EMBL/GenBank/DDBJ databases">
        <title>Subsurface microbial communities from deep shales in Ohio and West Virginia, USA.</title>
        <authorList>
            <person name="Wrighton K."/>
        </authorList>
    </citation>
    <scope>NUCLEOTIDE SEQUENCE [LARGE SCALE GENOMIC DNA]</scope>
    <source>
        <strain evidence="3 5">WG1_MB</strain>
    </source>
</reference>
<sequence>MNFFIQSISKIKDKMPFESLLFVMQHLLLIAITLTIGMMRGTGLSLIQNMFALLITVLVFILFFMPLAPIMQNIFQSRTDIRKVSCCIPLLIAGIYQTMVAVLGYTRAMVYEAHPDSLFYALLFPIQRFAEIVIYSNTDQIFYMGFPYNQLPSLLLYIVILPYGLFVYLLPSINFDLTKTTKEIKLVVLLPVICVIVPMILHIAKLKLGQVDDLMIQFFWLEVVSDIKIAGFFLLMPILSILYIKHYRRCKVTKS</sequence>
<dbReference type="OrthoDB" id="137459at2157"/>
<feature type="transmembrane region" description="Helical" evidence="1">
    <location>
        <begin position="186"/>
        <end position="204"/>
    </location>
</feature>
<keyword evidence="1" id="KW-0812">Transmembrane</keyword>
<dbReference type="EMBL" id="OBDR01000003">
    <property type="protein sequence ID" value="SNY07776.1"/>
    <property type="molecule type" value="Genomic_DNA"/>
</dbReference>
<evidence type="ECO:0000313" key="2">
    <source>
        <dbReference type="EMBL" id="SNY07776.1"/>
    </source>
</evidence>
<evidence type="ECO:0000313" key="4">
    <source>
        <dbReference type="Proteomes" id="UP000217726"/>
    </source>
</evidence>
<dbReference type="AlphaFoldDB" id="A0A285FBR3"/>
<feature type="transmembrane region" description="Helical" evidence="1">
    <location>
        <begin position="224"/>
        <end position="244"/>
    </location>
</feature>
<reference evidence="2" key="1">
    <citation type="submission" date="2017-09" db="EMBL/GenBank/DDBJ databases">
        <authorList>
            <person name="Ehlers B."/>
            <person name="Leendertz F.H."/>
        </authorList>
    </citation>
    <scope>NUCLEOTIDE SEQUENCE [LARGE SCALE GENOMIC DNA]</scope>
    <source>
        <strain evidence="2">WG-1MB</strain>
    </source>
</reference>
<accession>A0A285FBR3</accession>
<feature type="transmembrane region" description="Helical" evidence="1">
    <location>
        <begin position="154"/>
        <end position="174"/>
    </location>
</feature>
<feature type="transmembrane region" description="Helical" evidence="1">
    <location>
        <begin position="84"/>
        <end position="105"/>
    </location>
</feature>
<organism evidence="2 4">
    <name type="scientific">Methanohalophilus euhalobius</name>
    <dbReference type="NCBI Taxonomy" id="51203"/>
    <lineage>
        <taxon>Archaea</taxon>
        <taxon>Methanobacteriati</taxon>
        <taxon>Methanobacteriota</taxon>
        <taxon>Stenosarchaea group</taxon>
        <taxon>Methanomicrobia</taxon>
        <taxon>Methanosarcinales</taxon>
        <taxon>Methanosarcinaceae</taxon>
        <taxon>Methanohalophilus</taxon>
    </lineage>
</organism>
<protein>
    <submittedName>
        <fullName evidence="2">Uncharacterized protein</fullName>
    </submittedName>
</protein>
<reference evidence="4" key="2">
    <citation type="submission" date="2017-09" db="EMBL/GenBank/DDBJ databases">
        <authorList>
            <person name="Varghese N."/>
            <person name="Submissions S."/>
        </authorList>
    </citation>
    <scope>NUCLEOTIDE SEQUENCE [LARGE SCALE GENOMIC DNA]</scope>
    <source>
        <strain evidence="4">WG-1MB</strain>
    </source>
</reference>
<evidence type="ECO:0000313" key="5">
    <source>
        <dbReference type="Proteomes" id="UP000295404"/>
    </source>
</evidence>
<proteinExistence type="predicted"/>
<dbReference type="Proteomes" id="UP000217726">
    <property type="component" value="Unassembled WGS sequence"/>
</dbReference>
<dbReference type="RefSeq" id="WP_096712111.1">
    <property type="nucleotide sequence ID" value="NZ_OBDR01000003.1"/>
</dbReference>
<evidence type="ECO:0000256" key="1">
    <source>
        <dbReference type="SAM" id="Phobius"/>
    </source>
</evidence>
<feature type="transmembrane region" description="Helical" evidence="1">
    <location>
        <begin position="20"/>
        <end position="39"/>
    </location>
</feature>
<keyword evidence="4" id="KW-1185">Reference proteome</keyword>
<gene>
    <name evidence="3" type="ORF">C7960_1420</name>
    <name evidence="2" type="ORF">SAMN06295989_103215</name>
</gene>
<evidence type="ECO:0000313" key="3">
    <source>
        <dbReference type="EMBL" id="TCL12192.1"/>
    </source>
</evidence>
<keyword evidence="1" id="KW-0472">Membrane</keyword>